<proteinExistence type="predicted"/>
<reference evidence="1 2" key="1">
    <citation type="submission" date="2021-06" db="EMBL/GenBank/DDBJ databases">
        <title>A haploid diamondback moth (Plutella xylostella L.) genome assembly resolves 31 chromosomes and identifies a diamide resistance mutation.</title>
        <authorList>
            <person name="Ward C.M."/>
            <person name="Perry K.D."/>
            <person name="Baker G."/>
            <person name="Powis K."/>
            <person name="Heckel D.G."/>
            <person name="Baxter S.W."/>
        </authorList>
    </citation>
    <scope>NUCLEOTIDE SEQUENCE [LARGE SCALE GENOMIC DNA]</scope>
    <source>
        <strain evidence="1 2">LV</strain>
        <tissue evidence="1">Single pupa</tissue>
    </source>
</reference>
<organism evidence="1 2">
    <name type="scientific">Plutella xylostella</name>
    <name type="common">Diamondback moth</name>
    <name type="synonym">Plutella maculipennis</name>
    <dbReference type="NCBI Taxonomy" id="51655"/>
    <lineage>
        <taxon>Eukaryota</taxon>
        <taxon>Metazoa</taxon>
        <taxon>Ecdysozoa</taxon>
        <taxon>Arthropoda</taxon>
        <taxon>Hexapoda</taxon>
        <taxon>Insecta</taxon>
        <taxon>Pterygota</taxon>
        <taxon>Neoptera</taxon>
        <taxon>Endopterygota</taxon>
        <taxon>Lepidoptera</taxon>
        <taxon>Glossata</taxon>
        <taxon>Ditrysia</taxon>
        <taxon>Yponomeutoidea</taxon>
        <taxon>Plutellidae</taxon>
        <taxon>Plutella</taxon>
    </lineage>
</organism>
<gene>
    <name evidence="1" type="ORF">JYU34_018196</name>
</gene>
<dbReference type="Proteomes" id="UP000823941">
    <property type="component" value="Chromosome 24"/>
</dbReference>
<comment type="caution">
    <text evidence="1">The sequence shown here is derived from an EMBL/GenBank/DDBJ whole genome shotgun (WGS) entry which is preliminary data.</text>
</comment>
<protein>
    <submittedName>
        <fullName evidence="1">Uncharacterized protein</fullName>
    </submittedName>
</protein>
<dbReference type="EMBL" id="JAHIBW010000024">
    <property type="protein sequence ID" value="KAG7298557.1"/>
    <property type="molecule type" value="Genomic_DNA"/>
</dbReference>
<keyword evidence="2" id="KW-1185">Reference proteome</keyword>
<name>A0ABQ7Q000_PLUXY</name>
<evidence type="ECO:0000313" key="2">
    <source>
        <dbReference type="Proteomes" id="UP000823941"/>
    </source>
</evidence>
<sequence length="78" mass="8967">MRVHDYLYDSSFIVSGARDYARSAFKAAMASAQVGIQPNFKTMFSDLKNRQRVNFVLHPNSRLPPHMDCSYRGYAIYS</sequence>
<accession>A0ABQ7Q000</accession>
<evidence type="ECO:0000313" key="1">
    <source>
        <dbReference type="EMBL" id="KAG7298557.1"/>
    </source>
</evidence>